<organism evidence="1 2">
    <name type="scientific">Sanguibacter gelidistatuariae</name>
    <dbReference type="NCBI Taxonomy" id="1814289"/>
    <lineage>
        <taxon>Bacteria</taxon>
        <taxon>Bacillati</taxon>
        <taxon>Actinomycetota</taxon>
        <taxon>Actinomycetes</taxon>
        <taxon>Micrococcales</taxon>
        <taxon>Sanguibacteraceae</taxon>
        <taxon>Sanguibacter</taxon>
    </lineage>
</organism>
<dbReference type="EMBL" id="FMYH01000002">
    <property type="protein sequence ID" value="SDC41623.1"/>
    <property type="molecule type" value="Genomic_DNA"/>
</dbReference>
<evidence type="ECO:0000313" key="2">
    <source>
        <dbReference type="Proteomes" id="UP000199039"/>
    </source>
</evidence>
<reference evidence="1 2" key="1">
    <citation type="submission" date="2016-09" db="EMBL/GenBank/DDBJ databases">
        <authorList>
            <person name="Capua I."/>
            <person name="De Benedictis P."/>
            <person name="Joannis T."/>
            <person name="Lombin L.H."/>
            <person name="Cattoli G."/>
        </authorList>
    </citation>
    <scope>NUCLEOTIDE SEQUENCE [LARGE SCALE GENOMIC DNA]</scope>
    <source>
        <strain evidence="1 2">ISLP-3</strain>
    </source>
</reference>
<dbReference type="Proteomes" id="UP000199039">
    <property type="component" value="Unassembled WGS sequence"/>
</dbReference>
<gene>
    <name evidence="1" type="ORF">SAMN05216410_1835</name>
</gene>
<keyword evidence="2" id="KW-1185">Reference proteome</keyword>
<evidence type="ECO:0000313" key="1">
    <source>
        <dbReference type="EMBL" id="SDC41623.1"/>
    </source>
</evidence>
<sequence>MAWAASSYRLLRSAGMRIIRPAALIAALLVSMTVTGCSASDVCTAVGWNNVVSIDIDGTAGDVAAIELCEDSVCAVVAPVQQAVEAPTVVATLMPEDLATLAPTSAATDLPFFVAHVDERTWYVSTDMTTPDALTVRALSPAGDVLVAEEVALDWRRVGGSAQCGGPSEAGPITLDIP</sequence>
<protein>
    <submittedName>
        <fullName evidence="1">Uncharacterized protein</fullName>
    </submittedName>
</protein>
<proteinExistence type="predicted"/>
<name>A0A1G6LEL6_9MICO</name>
<accession>A0A1G6LEL6</accession>
<dbReference type="AlphaFoldDB" id="A0A1G6LEL6"/>